<dbReference type="Proteomes" id="UP001149813">
    <property type="component" value="Unassembled WGS sequence"/>
</dbReference>
<name>A0A9W7Y5P5_9FUNG</name>
<accession>A0A9W7Y5P5</accession>
<dbReference type="AlphaFoldDB" id="A0A9W7Y5P5"/>
<reference evidence="1" key="1">
    <citation type="submission" date="2022-07" db="EMBL/GenBank/DDBJ databases">
        <title>Phylogenomic reconstructions and comparative analyses of Kickxellomycotina fungi.</title>
        <authorList>
            <person name="Reynolds N.K."/>
            <person name="Stajich J.E."/>
            <person name="Barry K."/>
            <person name="Grigoriev I.V."/>
            <person name="Crous P."/>
            <person name="Smith M.E."/>
        </authorList>
    </citation>
    <scope>NUCLEOTIDE SEQUENCE</scope>
    <source>
        <strain evidence="1">NBRC 32514</strain>
    </source>
</reference>
<evidence type="ECO:0000313" key="1">
    <source>
        <dbReference type="EMBL" id="KAJ1724307.1"/>
    </source>
</evidence>
<evidence type="ECO:0000313" key="2">
    <source>
        <dbReference type="Proteomes" id="UP001149813"/>
    </source>
</evidence>
<sequence length="115" mass="12612">MANIAATFTSGLVLGFGTVYAFTAHFTERSQIMKHKLHRASLLLKEAATGSKQPLPVWEEERPEIMNKYQQLASHISNNAIPLAKTEWNSTVATAAGHVTSVSIDTDRLVSGFQK</sequence>
<dbReference type="OrthoDB" id="5518786at2759"/>
<comment type="caution">
    <text evidence="1">The sequence shown here is derived from an EMBL/GenBank/DDBJ whole genome shotgun (WGS) entry which is preliminary data.</text>
</comment>
<gene>
    <name evidence="1" type="ORF">LPJ53_001390</name>
</gene>
<dbReference type="EMBL" id="JANBOJ010000035">
    <property type="protein sequence ID" value="KAJ1724307.1"/>
    <property type="molecule type" value="Genomic_DNA"/>
</dbReference>
<organism evidence="1 2">
    <name type="scientific">Coemansia erecta</name>
    <dbReference type="NCBI Taxonomy" id="147472"/>
    <lineage>
        <taxon>Eukaryota</taxon>
        <taxon>Fungi</taxon>
        <taxon>Fungi incertae sedis</taxon>
        <taxon>Zoopagomycota</taxon>
        <taxon>Kickxellomycotina</taxon>
        <taxon>Kickxellomycetes</taxon>
        <taxon>Kickxellales</taxon>
        <taxon>Kickxellaceae</taxon>
        <taxon>Coemansia</taxon>
    </lineage>
</organism>
<proteinExistence type="predicted"/>
<keyword evidence="2" id="KW-1185">Reference proteome</keyword>
<protein>
    <submittedName>
        <fullName evidence="1">Uncharacterized protein</fullName>
    </submittedName>
</protein>